<dbReference type="InterPro" id="IPR000582">
    <property type="entry name" value="Acyl-CoA-binding_protein"/>
</dbReference>
<dbReference type="PROSITE" id="PS51228">
    <property type="entry name" value="ACB_2"/>
    <property type="match status" value="1"/>
</dbReference>
<dbReference type="PROSITE" id="PS50297">
    <property type="entry name" value="ANK_REP_REGION"/>
    <property type="match status" value="2"/>
</dbReference>
<protein>
    <recommendedName>
        <fullName evidence="1">Acyl-CoA-binding domain-containing protein 6</fullName>
    </recommendedName>
</protein>
<dbReference type="Gene3D" id="1.25.40.20">
    <property type="entry name" value="Ankyrin repeat-containing domain"/>
    <property type="match status" value="1"/>
</dbReference>
<evidence type="ECO:0000256" key="4">
    <source>
        <dbReference type="ARBA" id="ARBA00023121"/>
    </source>
</evidence>
<dbReference type="PANTHER" id="PTHR24119:SF0">
    <property type="entry name" value="ACYL-COA-BINDING DOMAIN-CONTAINING PROTEIN 6"/>
    <property type="match status" value="1"/>
</dbReference>
<dbReference type="GO" id="GO:0000062">
    <property type="term" value="F:fatty-acyl-CoA binding"/>
    <property type="evidence" value="ECO:0007669"/>
    <property type="project" value="InterPro"/>
</dbReference>
<keyword evidence="4" id="KW-0446">Lipid-binding</keyword>
<evidence type="ECO:0000256" key="1">
    <source>
        <dbReference type="ARBA" id="ARBA00018419"/>
    </source>
</evidence>
<feature type="region of interest" description="Disordered" evidence="6">
    <location>
        <begin position="363"/>
        <end position="385"/>
    </location>
</feature>
<evidence type="ECO:0000256" key="6">
    <source>
        <dbReference type="SAM" id="MobiDB-lite"/>
    </source>
</evidence>
<dbReference type="SUPFAM" id="SSF47027">
    <property type="entry name" value="Acyl-CoA binding protein"/>
    <property type="match status" value="1"/>
</dbReference>
<name>A0A0N4VDE0_ENTVE</name>
<reference evidence="10" key="1">
    <citation type="submission" date="2017-02" db="UniProtKB">
        <authorList>
            <consortium name="WormBaseParasite"/>
        </authorList>
    </citation>
    <scope>IDENTIFICATION</scope>
</reference>
<feature type="repeat" description="ANK" evidence="5">
    <location>
        <begin position="278"/>
        <end position="310"/>
    </location>
</feature>
<evidence type="ECO:0000256" key="3">
    <source>
        <dbReference type="ARBA" id="ARBA00023043"/>
    </source>
</evidence>
<keyword evidence="9" id="KW-1185">Reference proteome</keyword>
<sequence length="385" mass="42930">MEECWLVLECIREQWDVMGARSISCDRFGFKVELLVIDCQIIQERIESRKNESLSLGGRSVVRRTFGTVPDSSMIVYQALKIYWHLRGDDEAGKANSAGGFDSGMTESSDDDPLVREFEKACSRVRAKAESLPSSDAAHLYGLYKRATVGKPDLANLPSRFDLVRRTKFDAWVSCSNMTKIEAMEKYVIKASQLFGPPGKESPVRSASNFGIRPSIPLWKDNEATEESEEGRITPKTKEWFLILYTGDCAQIDIFLDKNPKYINVKNENDLESLVLTTQMTALHYVADRGQANVIRHLLQKGADVNVLDGTGQTPLHYATDCGHREAVQELLKAGADPSIATNDGECPLDIVSDSRIRKMLEDALSPPNQKLDVTENEGSNNFGQ</sequence>
<dbReference type="PANTHER" id="PTHR24119">
    <property type="entry name" value="ACYL-COA-BINDING DOMAIN-CONTAINING PROTEIN 6"/>
    <property type="match status" value="1"/>
</dbReference>
<dbReference type="SUPFAM" id="SSF48403">
    <property type="entry name" value="Ankyrin repeat"/>
    <property type="match status" value="1"/>
</dbReference>
<dbReference type="EMBL" id="UXUI01009264">
    <property type="protein sequence ID" value="VDD93354.1"/>
    <property type="molecule type" value="Genomic_DNA"/>
</dbReference>
<dbReference type="InterPro" id="IPR035984">
    <property type="entry name" value="Acyl-CoA-binding_sf"/>
</dbReference>
<evidence type="ECO:0000313" key="9">
    <source>
        <dbReference type="Proteomes" id="UP000274131"/>
    </source>
</evidence>
<dbReference type="PROSITE" id="PS50088">
    <property type="entry name" value="ANK_REPEAT"/>
    <property type="match status" value="2"/>
</dbReference>
<evidence type="ECO:0000313" key="8">
    <source>
        <dbReference type="EMBL" id="VDD93354.1"/>
    </source>
</evidence>
<dbReference type="AlphaFoldDB" id="A0A0N4VDE0"/>
<dbReference type="Proteomes" id="UP000274131">
    <property type="component" value="Unassembled WGS sequence"/>
</dbReference>
<dbReference type="WBParaSite" id="EVEC_0000862101-mRNA-1">
    <property type="protein sequence ID" value="EVEC_0000862101-mRNA-1"/>
    <property type="gene ID" value="EVEC_0000862101"/>
</dbReference>
<dbReference type="InterPro" id="IPR014352">
    <property type="entry name" value="FERM/acyl-CoA-bd_prot_sf"/>
</dbReference>
<keyword evidence="3 5" id="KW-0040">ANK repeat</keyword>
<dbReference type="PRINTS" id="PR00689">
    <property type="entry name" value="ACOABINDINGP"/>
</dbReference>
<gene>
    <name evidence="8" type="ORF">EVEC_LOCUS8105</name>
</gene>
<dbReference type="OrthoDB" id="10254927at2759"/>
<dbReference type="Pfam" id="PF12796">
    <property type="entry name" value="Ank_2"/>
    <property type="match status" value="1"/>
</dbReference>
<keyword evidence="2" id="KW-0677">Repeat</keyword>
<feature type="repeat" description="ANK" evidence="5">
    <location>
        <begin position="311"/>
        <end position="343"/>
    </location>
</feature>
<dbReference type="Gene3D" id="1.20.80.10">
    <property type="match status" value="1"/>
</dbReference>
<dbReference type="Pfam" id="PF00887">
    <property type="entry name" value="ACBP"/>
    <property type="match status" value="1"/>
</dbReference>
<dbReference type="SMART" id="SM00248">
    <property type="entry name" value="ANK"/>
    <property type="match status" value="2"/>
</dbReference>
<accession>A0A0N4VDE0</accession>
<dbReference type="InterPro" id="IPR036770">
    <property type="entry name" value="Ankyrin_rpt-contain_sf"/>
</dbReference>
<evidence type="ECO:0000259" key="7">
    <source>
        <dbReference type="PROSITE" id="PS51228"/>
    </source>
</evidence>
<organism evidence="10">
    <name type="scientific">Enterobius vermicularis</name>
    <name type="common">Human pinworm</name>
    <dbReference type="NCBI Taxonomy" id="51028"/>
    <lineage>
        <taxon>Eukaryota</taxon>
        <taxon>Metazoa</taxon>
        <taxon>Ecdysozoa</taxon>
        <taxon>Nematoda</taxon>
        <taxon>Chromadorea</taxon>
        <taxon>Rhabditida</taxon>
        <taxon>Spirurina</taxon>
        <taxon>Oxyuridomorpha</taxon>
        <taxon>Oxyuroidea</taxon>
        <taxon>Oxyuridae</taxon>
        <taxon>Enterobius</taxon>
    </lineage>
</organism>
<feature type="domain" description="ACB" evidence="7">
    <location>
        <begin position="114"/>
        <end position="200"/>
    </location>
</feature>
<reference evidence="8 9" key="2">
    <citation type="submission" date="2018-10" db="EMBL/GenBank/DDBJ databases">
        <authorList>
            <consortium name="Pathogen Informatics"/>
        </authorList>
    </citation>
    <scope>NUCLEOTIDE SEQUENCE [LARGE SCALE GENOMIC DNA]</scope>
</reference>
<evidence type="ECO:0000313" key="10">
    <source>
        <dbReference type="WBParaSite" id="EVEC_0000862101-mRNA-1"/>
    </source>
</evidence>
<dbReference type="STRING" id="51028.A0A0N4VDE0"/>
<evidence type="ECO:0000256" key="5">
    <source>
        <dbReference type="PROSITE-ProRule" id="PRU00023"/>
    </source>
</evidence>
<dbReference type="InterPro" id="IPR002110">
    <property type="entry name" value="Ankyrin_rpt"/>
</dbReference>
<proteinExistence type="predicted"/>
<evidence type="ECO:0000256" key="2">
    <source>
        <dbReference type="ARBA" id="ARBA00022737"/>
    </source>
</evidence>